<proteinExistence type="inferred from homology"/>
<dbReference type="PANTHER" id="PTHR24305">
    <property type="entry name" value="CYTOCHROME P450"/>
    <property type="match status" value="1"/>
</dbReference>
<keyword evidence="4" id="KW-0560">Oxidoreductase</keyword>
<keyword evidence="3 4" id="KW-0349">Heme</keyword>
<keyword evidence="7" id="KW-1185">Reference proteome</keyword>
<evidence type="ECO:0000256" key="5">
    <source>
        <dbReference type="SAM" id="MobiDB-lite"/>
    </source>
</evidence>
<sequence length="477" mass="53327">MWYQPVPYLTDDRYTAVPRDGLEDHVSQTTISDASASSESGTRPVKLPPGPRWPTFVQGLAYAVSRTWTVGRVTRRHGDVISMTLPVFGKSVVVADPQLAKQLFAANTDDVGNIQPNLSRVLGPGSVFALDRTDHRRRRKLLTPPFHGKSIKNYERIFEEETLREAESWPEGVAFETLEPMMRITLNAILRAVFGADGERLDELREIIPPWVTLGSRLAVLPVPGRNLGRFSPWGRLAEYRRQYDAVIDHLVEEVKADPDFDSRDDVLAILLRSTYEDGGAMSQRDIADELLTLLAAGHETTASTLAWAFERITRHPDVLTRLESEAGTDGNEYRQATILETQRVRTVIDFAGRHVHSPTFELGEWVIPRGYSITVAIRELHNREQDFPGADAFDPQRFLGDGRPPLSFLPFGGGTRRCVGAVFANVEMDVVLRTVLRHFVVHTTAAPDEKIHSRGVAYTPKAGGRVVLRRRATPLA</sequence>
<dbReference type="GO" id="GO:0016705">
    <property type="term" value="F:oxidoreductase activity, acting on paired donors, with incorporation or reduction of molecular oxygen"/>
    <property type="evidence" value="ECO:0007669"/>
    <property type="project" value="InterPro"/>
</dbReference>
<dbReference type="KEGG" id="msei:MSEDJ_07200"/>
<protein>
    <submittedName>
        <fullName evidence="6">Cytochrome P450</fullName>
    </submittedName>
</protein>
<dbReference type="PRINTS" id="PR00385">
    <property type="entry name" value="P450"/>
</dbReference>
<dbReference type="InterPro" id="IPR036396">
    <property type="entry name" value="Cyt_P450_sf"/>
</dbReference>
<dbReference type="PROSITE" id="PS00086">
    <property type="entry name" value="CYTOCHROME_P450"/>
    <property type="match status" value="1"/>
</dbReference>
<evidence type="ECO:0000256" key="3">
    <source>
        <dbReference type="PIRSR" id="PIRSR602401-1"/>
    </source>
</evidence>
<dbReference type="GO" id="GO:0020037">
    <property type="term" value="F:heme binding"/>
    <property type="evidence" value="ECO:0007669"/>
    <property type="project" value="InterPro"/>
</dbReference>
<dbReference type="PRINTS" id="PR00463">
    <property type="entry name" value="EP450I"/>
</dbReference>
<dbReference type="SUPFAM" id="SSF48264">
    <property type="entry name" value="Cytochrome P450"/>
    <property type="match status" value="1"/>
</dbReference>
<dbReference type="Proteomes" id="UP000467193">
    <property type="component" value="Chromosome"/>
</dbReference>
<dbReference type="Gene3D" id="1.10.630.10">
    <property type="entry name" value="Cytochrome P450"/>
    <property type="match status" value="1"/>
</dbReference>
<dbReference type="InterPro" id="IPR050121">
    <property type="entry name" value="Cytochrome_P450_monoxygenase"/>
</dbReference>
<keyword evidence="4" id="KW-0503">Monooxygenase</keyword>
<dbReference type="PANTHER" id="PTHR24305:SF166">
    <property type="entry name" value="CYTOCHROME P450 12A4, MITOCHONDRIAL-RELATED"/>
    <property type="match status" value="1"/>
</dbReference>
<dbReference type="Pfam" id="PF00067">
    <property type="entry name" value="p450"/>
    <property type="match status" value="1"/>
</dbReference>
<comment type="similarity">
    <text evidence="2 4">Belongs to the cytochrome P450 family.</text>
</comment>
<feature type="compositionally biased region" description="Polar residues" evidence="5">
    <location>
        <begin position="29"/>
        <end position="41"/>
    </location>
</feature>
<evidence type="ECO:0000256" key="4">
    <source>
        <dbReference type="RuleBase" id="RU000461"/>
    </source>
</evidence>
<gene>
    <name evidence="6" type="ORF">MSEDJ_07200</name>
</gene>
<dbReference type="InterPro" id="IPR001128">
    <property type="entry name" value="Cyt_P450"/>
</dbReference>
<dbReference type="AlphaFoldDB" id="A0A7I7QK09"/>
<keyword evidence="3 4" id="KW-0408">Iron</keyword>
<feature type="binding site" description="axial binding residue" evidence="3">
    <location>
        <position position="419"/>
    </location>
    <ligand>
        <name>heme</name>
        <dbReference type="ChEBI" id="CHEBI:30413"/>
    </ligand>
    <ligandPart>
        <name>Fe</name>
        <dbReference type="ChEBI" id="CHEBI:18248"/>
    </ligandPart>
</feature>
<dbReference type="EMBL" id="AP022588">
    <property type="protein sequence ID" value="BBY26624.1"/>
    <property type="molecule type" value="Genomic_DNA"/>
</dbReference>
<feature type="region of interest" description="Disordered" evidence="5">
    <location>
        <begin position="29"/>
        <end position="50"/>
    </location>
</feature>
<comment type="cofactor">
    <cofactor evidence="1 3">
        <name>heme</name>
        <dbReference type="ChEBI" id="CHEBI:30413"/>
    </cofactor>
</comment>
<reference evidence="6 7" key="1">
    <citation type="journal article" date="2019" name="Emerg. Microbes Infect.">
        <title>Comprehensive subspecies identification of 175 nontuberculous mycobacteria species based on 7547 genomic profiles.</title>
        <authorList>
            <person name="Matsumoto Y."/>
            <person name="Kinjo T."/>
            <person name="Motooka D."/>
            <person name="Nabeya D."/>
            <person name="Jung N."/>
            <person name="Uechi K."/>
            <person name="Horii T."/>
            <person name="Iida T."/>
            <person name="Fujita J."/>
            <person name="Nakamura S."/>
        </authorList>
    </citation>
    <scope>NUCLEOTIDE SEQUENCE [LARGE SCALE GENOMIC DNA]</scope>
    <source>
        <strain evidence="6 7">JCM 17899</strain>
    </source>
</reference>
<keyword evidence="3 4" id="KW-0479">Metal-binding</keyword>
<dbReference type="InterPro" id="IPR017972">
    <property type="entry name" value="Cyt_P450_CS"/>
</dbReference>
<evidence type="ECO:0000256" key="1">
    <source>
        <dbReference type="ARBA" id="ARBA00001971"/>
    </source>
</evidence>
<organism evidence="6 7">
    <name type="scientific">Mycolicibacterium sediminis</name>
    <dbReference type="NCBI Taxonomy" id="1286180"/>
    <lineage>
        <taxon>Bacteria</taxon>
        <taxon>Bacillati</taxon>
        <taxon>Actinomycetota</taxon>
        <taxon>Actinomycetes</taxon>
        <taxon>Mycobacteriales</taxon>
        <taxon>Mycobacteriaceae</taxon>
        <taxon>Mycolicibacterium</taxon>
    </lineage>
</organism>
<evidence type="ECO:0000256" key="2">
    <source>
        <dbReference type="ARBA" id="ARBA00010617"/>
    </source>
</evidence>
<dbReference type="CDD" id="cd11053">
    <property type="entry name" value="CYP110-like"/>
    <property type="match status" value="1"/>
</dbReference>
<dbReference type="InterPro" id="IPR002401">
    <property type="entry name" value="Cyt_P450_E_grp-I"/>
</dbReference>
<evidence type="ECO:0000313" key="7">
    <source>
        <dbReference type="Proteomes" id="UP000467193"/>
    </source>
</evidence>
<dbReference type="GO" id="GO:0004497">
    <property type="term" value="F:monooxygenase activity"/>
    <property type="evidence" value="ECO:0007669"/>
    <property type="project" value="UniProtKB-KW"/>
</dbReference>
<name>A0A7I7QK09_9MYCO</name>
<evidence type="ECO:0000313" key="6">
    <source>
        <dbReference type="EMBL" id="BBY26624.1"/>
    </source>
</evidence>
<accession>A0A7I7QK09</accession>
<dbReference type="GO" id="GO:0005506">
    <property type="term" value="F:iron ion binding"/>
    <property type="evidence" value="ECO:0007669"/>
    <property type="project" value="InterPro"/>
</dbReference>